<evidence type="ECO:0000256" key="1">
    <source>
        <dbReference type="ARBA" id="ARBA00007430"/>
    </source>
</evidence>
<feature type="transmembrane region" description="Helical" evidence="2">
    <location>
        <begin position="51"/>
        <end position="71"/>
    </location>
</feature>
<dbReference type="Gene3D" id="3.40.50.720">
    <property type="entry name" value="NAD(P)-binding Rossmann-like Domain"/>
    <property type="match status" value="2"/>
</dbReference>
<dbReference type="RefSeq" id="WP_189426616.1">
    <property type="nucleotide sequence ID" value="NZ_BMZE01000003.1"/>
</dbReference>
<evidence type="ECO:0000256" key="2">
    <source>
        <dbReference type="SAM" id="Phobius"/>
    </source>
</evidence>
<dbReference type="EMBL" id="BMZE01000003">
    <property type="protein sequence ID" value="GHA32647.1"/>
    <property type="molecule type" value="Genomic_DNA"/>
</dbReference>
<dbReference type="InterPro" id="IPR036291">
    <property type="entry name" value="NAD(P)-bd_dom_sf"/>
</dbReference>
<keyword evidence="2" id="KW-0472">Membrane</keyword>
<dbReference type="PANTHER" id="PTHR43318:SF1">
    <property type="entry name" value="POLYSACCHARIDE BIOSYNTHESIS PROTEIN EPSC-RELATED"/>
    <property type="match status" value="1"/>
</dbReference>
<dbReference type="SUPFAM" id="SSF51735">
    <property type="entry name" value="NAD(P)-binding Rossmann-fold domains"/>
    <property type="match status" value="2"/>
</dbReference>
<accession>A0A918VWX6</accession>
<evidence type="ECO:0000259" key="3">
    <source>
        <dbReference type="Pfam" id="PF02719"/>
    </source>
</evidence>
<dbReference type="PANTHER" id="PTHR43318">
    <property type="entry name" value="UDP-N-ACETYLGLUCOSAMINE 4,6-DEHYDRATASE"/>
    <property type="match status" value="1"/>
</dbReference>
<dbReference type="AlphaFoldDB" id="A0A918VWX6"/>
<keyword evidence="2" id="KW-0812">Transmembrane</keyword>
<feature type="transmembrane region" description="Helical" evidence="2">
    <location>
        <begin position="20"/>
        <end position="39"/>
    </location>
</feature>
<reference evidence="4" key="2">
    <citation type="submission" date="2020-09" db="EMBL/GenBank/DDBJ databases">
        <authorList>
            <person name="Sun Q."/>
            <person name="Kim S."/>
        </authorList>
    </citation>
    <scope>NUCLEOTIDE SEQUENCE</scope>
    <source>
        <strain evidence="4">KCTC 32437</strain>
    </source>
</reference>
<keyword evidence="5" id="KW-1185">Reference proteome</keyword>
<dbReference type="CDD" id="cd05237">
    <property type="entry name" value="UDP_invert_4-6DH_SDR_e"/>
    <property type="match status" value="1"/>
</dbReference>
<keyword evidence="2" id="KW-1133">Transmembrane helix</keyword>
<protein>
    <submittedName>
        <fullName evidence="4">Nucleotide sugar epimerase/dehydratase WbpM</fullName>
    </submittedName>
</protein>
<reference evidence="4" key="1">
    <citation type="journal article" date="2014" name="Int. J. Syst. Evol. Microbiol.">
        <title>Complete genome sequence of Corynebacterium casei LMG S-19264T (=DSM 44701T), isolated from a smear-ripened cheese.</title>
        <authorList>
            <consortium name="US DOE Joint Genome Institute (JGI-PGF)"/>
            <person name="Walter F."/>
            <person name="Albersmeier A."/>
            <person name="Kalinowski J."/>
            <person name="Ruckert C."/>
        </authorList>
    </citation>
    <scope>NUCLEOTIDE SEQUENCE</scope>
    <source>
        <strain evidence="4">KCTC 32437</strain>
    </source>
</reference>
<comment type="similarity">
    <text evidence="1">Belongs to the polysaccharide synthase family.</text>
</comment>
<evidence type="ECO:0000313" key="4">
    <source>
        <dbReference type="EMBL" id="GHA32647.1"/>
    </source>
</evidence>
<feature type="domain" description="Polysaccharide biosynthesis protein CapD-like" evidence="3">
    <location>
        <begin position="289"/>
        <end position="583"/>
    </location>
</feature>
<organism evidence="4 5">
    <name type="scientific">Devosia pacifica</name>
    <dbReference type="NCBI Taxonomy" id="1335967"/>
    <lineage>
        <taxon>Bacteria</taxon>
        <taxon>Pseudomonadati</taxon>
        <taxon>Pseudomonadota</taxon>
        <taxon>Alphaproteobacteria</taxon>
        <taxon>Hyphomicrobiales</taxon>
        <taxon>Devosiaceae</taxon>
        <taxon>Devosia</taxon>
    </lineage>
</organism>
<dbReference type="Pfam" id="PF02719">
    <property type="entry name" value="Polysacc_synt_2"/>
    <property type="match status" value="1"/>
</dbReference>
<feature type="transmembrane region" description="Helical" evidence="2">
    <location>
        <begin position="83"/>
        <end position="105"/>
    </location>
</feature>
<name>A0A918VWX6_9HYPH</name>
<gene>
    <name evidence="4" type="primary">wbpM</name>
    <name evidence="4" type="ORF">GCM10007989_30960</name>
</gene>
<dbReference type="Proteomes" id="UP000646579">
    <property type="component" value="Unassembled WGS sequence"/>
</dbReference>
<sequence>MVDRIRSFFERLTRPQKRMLQVAFDCLALLLVVWCAYSLRLGTLFQPNGWQLFFMLLAPVLAIPFFVRLGLYRAILRYLPDKALWTVLKAMSAAAIGWMALIFLAEMSGAEGVPRSIPVIYWALGTVVIAGSRFAAKAFFAGPVPAAGQRRALIYGAGRSGTQLAIALDAAGDRSVVGFVDDDLSLRGQDLVGRRVYRAEDLAQLIANFDITDIILSIPSASSQRRLEISTRLAELPVRLSTLPSISDLAAGKYTISQLKEIDIEDLLGRSHVAPDPALMQTVVAGKTILITGAGGSIGSQLARLVATNGPKVLIILEASEFALYEIDRKLRGLMPDLEIIPLLGSVIDAKRIAGIFAQWPVEVVFHAAAYKHVPLVEANVVEGVRNNVLGTKIVAEAALEAGVERFVLISTDKAVRPSSIMGATKRISELIIRKLSDRSEADGKPQRFLAVRFGNVLGSTGSVVPLFKEQIAKGGPITLTDHRMTRYFMAISEAAELIVQAAALSDGGEIFLLDMGEPVAIRDLAENMVRLAGLSVRSEDNPTGDIEIRETGIRPGEKLSESLYYDPASAAATQHPKIFKAKRLGARETQLDPLLEQIGILVGEGNDQALRALIEEFLDISGSSERVDTNAAPAVIN</sequence>
<evidence type="ECO:0000313" key="5">
    <source>
        <dbReference type="Proteomes" id="UP000646579"/>
    </source>
</evidence>
<dbReference type="InterPro" id="IPR003869">
    <property type="entry name" value="Polysac_CapD-like"/>
</dbReference>
<comment type="caution">
    <text evidence="4">The sequence shown here is derived from an EMBL/GenBank/DDBJ whole genome shotgun (WGS) entry which is preliminary data.</text>
</comment>
<proteinExistence type="inferred from homology"/>
<dbReference type="InterPro" id="IPR051203">
    <property type="entry name" value="Polysaccharide_Synthase-Rel"/>
</dbReference>